<evidence type="ECO:0000256" key="1">
    <source>
        <dbReference type="ARBA" id="ARBA00002841"/>
    </source>
</evidence>
<dbReference type="InterPro" id="IPR024370">
    <property type="entry name" value="PBP_domain"/>
</dbReference>
<dbReference type="CDD" id="cd13565">
    <property type="entry name" value="PBP2_PstS"/>
    <property type="match status" value="1"/>
</dbReference>
<dbReference type="PANTHER" id="PTHR42996:SF1">
    <property type="entry name" value="PHOSPHATE-BINDING PROTEIN PSTS"/>
    <property type="match status" value="1"/>
</dbReference>
<organism evidence="10 11">
    <name type="scientific">Herbaspirillum chlorophenolicum</name>
    <dbReference type="NCBI Taxonomy" id="211589"/>
    <lineage>
        <taxon>Bacteria</taxon>
        <taxon>Pseudomonadati</taxon>
        <taxon>Pseudomonadota</taxon>
        <taxon>Betaproteobacteria</taxon>
        <taxon>Burkholderiales</taxon>
        <taxon>Oxalobacteraceae</taxon>
        <taxon>Herbaspirillum</taxon>
    </lineage>
</organism>
<feature type="signal peptide" evidence="8">
    <location>
        <begin position="1"/>
        <end position="26"/>
    </location>
</feature>
<dbReference type="Pfam" id="PF12849">
    <property type="entry name" value="PBP_like_2"/>
    <property type="match status" value="1"/>
</dbReference>
<dbReference type="EMBL" id="JBIUZV010000016">
    <property type="protein sequence ID" value="MFJ3048212.1"/>
    <property type="molecule type" value="Genomic_DNA"/>
</dbReference>
<evidence type="ECO:0000256" key="7">
    <source>
        <dbReference type="PIRNR" id="PIRNR002756"/>
    </source>
</evidence>
<reference evidence="10 11" key="1">
    <citation type="submission" date="2024-10" db="EMBL/GenBank/DDBJ databases">
        <title>The Natural Products Discovery Center: Release of the First 8490 Sequenced Strains for Exploring Actinobacteria Biosynthetic Diversity.</title>
        <authorList>
            <person name="Kalkreuter E."/>
            <person name="Kautsar S.A."/>
            <person name="Yang D."/>
            <person name="Bader C.D."/>
            <person name="Teijaro C.N."/>
            <person name="Fluegel L."/>
            <person name="Davis C.M."/>
            <person name="Simpson J.R."/>
            <person name="Lauterbach L."/>
            <person name="Steele A.D."/>
            <person name="Gui C."/>
            <person name="Meng S."/>
            <person name="Li G."/>
            <person name="Viehrig K."/>
            <person name="Ye F."/>
            <person name="Su P."/>
            <person name="Kiefer A.F."/>
            <person name="Nichols A."/>
            <person name="Cepeda A.J."/>
            <person name="Yan W."/>
            <person name="Fan B."/>
            <person name="Jiang Y."/>
            <person name="Adhikari A."/>
            <person name="Zheng C.-J."/>
            <person name="Schuster L."/>
            <person name="Cowan T.M."/>
            <person name="Smanski M.J."/>
            <person name="Chevrette M.G."/>
            <person name="De Carvalho L.P.S."/>
            <person name="Shen B."/>
        </authorList>
    </citation>
    <scope>NUCLEOTIDE SEQUENCE [LARGE SCALE GENOMIC DNA]</scope>
    <source>
        <strain evidence="10 11">NPDC087045</strain>
    </source>
</reference>
<protein>
    <recommendedName>
        <fullName evidence="4 7">Phosphate-binding protein PstS</fullName>
    </recommendedName>
</protein>
<dbReference type="InterPro" id="IPR005673">
    <property type="entry name" value="ABC_phos-bd_PstS"/>
</dbReference>
<comment type="function">
    <text evidence="1 7">Part of the ABC transporter complex PstSACB involved in phosphate import.</text>
</comment>
<comment type="similarity">
    <text evidence="2 7">Belongs to the PstS family.</text>
</comment>
<name>A0ABW8F4I6_9BURK</name>
<accession>A0ABW8F4I6</accession>
<keyword evidence="6 7" id="KW-0592">Phosphate transport</keyword>
<feature type="chain" id="PRO_5045656271" description="Phosphate-binding protein PstS" evidence="8">
    <location>
        <begin position="27"/>
        <end position="349"/>
    </location>
</feature>
<evidence type="ECO:0000313" key="10">
    <source>
        <dbReference type="EMBL" id="MFJ3048212.1"/>
    </source>
</evidence>
<dbReference type="PIRSF" id="PIRSF002756">
    <property type="entry name" value="PstS"/>
    <property type="match status" value="1"/>
</dbReference>
<dbReference type="Proteomes" id="UP001617427">
    <property type="component" value="Unassembled WGS sequence"/>
</dbReference>
<keyword evidence="11" id="KW-1185">Reference proteome</keyword>
<dbReference type="NCBIfam" id="NF008171">
    <property type="entry name" value="PRK10918.1"/>
    <property type="match status" value="1"/>
</dbReference>
<dbReference type="PANTHER" id="PTHR42996">
    <property type="entry name" value="PHOSPHATE-BINDING PROTEIN PSTS"/>
    <property type="match status" value="1"/>
</dbReference>
<sequence length="349" mass="36506">MGFNQLIKSVAVAVAGTFVFSGAVHAAEITGAGASFPYPIYAKWAELYKAATGNSLNYQSIGSGGGIKQIKAKTVDFGASDAPLKQEELAEAGLTQFPAVVGGVVPVINLDGITPGQVKLSGHVLGDIYSGKITKWNAAEIVALNPGVKLPADDITVVYRSDASGTSYVFTSYLSKANDDFKGKVGAGTAVKWPTGVGGKGNEGVAANVQKVKGAIGYVEYAYVKKNKLNFTQLKNKDGVFVSPDDESFKAATAAGDWAKTPGFAVDFTDAAGKASWPISSATFILLHKEQAGDGGKGKEVLKFFDWAYKNGAKSAAELDYVPLPASVTKLVEDSWKANLKDSSGKAIW</sequence>
<dbReference type="NCBIfam" id="TIGR00975">
    <property type="entry name" value="3a0107s03"/>
    <property type="match status" value="1"/>
</dbReference>
<dbReference type="Gene3D" id="3.40.190.10">
    <property type="entry name" value="Periplasmic binding protein-like II"/>
    <property type="match status" value="2"/>
</dbReference>
<keyword evidence="8" id="KW-0732">Signal</keyword>
<dbReference type="RefSeq" id="WP_402703109.1">
    <property type="nucleotide sequence ID" value="NZ_JBIUZV010000016.1"/>
</dbReference>
<evidence type="ECO:0000256" key="8">
    <source>
        <dbReference type="SAM" id="SignalP"/>
    </source>
</evidence>
<evidence type="ECO:0000256" key="5">
    <source>
        <dbReference type="ARBA" id="ARBA00022448"/>
    </source>
</evidence>
<gene>
    <name evidence="10" type="primary">pstS</name>
    <name evidence="10" type="ORF">ACIPEN_20450</name>
</gene>
<feature type="domain" description="PBP" evidence="9">
    <location>
        <begin position="27"/>
        <end position="305"/>
    </location>
</feature>
<proteinExistence type="inferred from homology"/>
<comment type="caution">
    <text evidence="10">The sequence shown here is derived from an EMBL/GenBank/DDBJ whole genome shotgun (WGS) entry which is preliminary data.</text>
</comment>
<evidence type="ECO:0000256" key="6">
    <source>
        <dbReference type="ARBA" id="ARBA00022592"/>
    </source>
</evidence>
<evidence type="ECO:0000313" key="11">
    <source>
        <dbReference type="Proteomes" id="UP001617427"/>
    </source>
</evidence>
<evidence type="ECO:0000259" key="9">
    <source>
        <dbReference type="Pfam" id="PF12849"/>
    </source>
</evidence>
<dbReference type="InterPro" id="IPR050962">
    <property type="entry name" value="Phosphate-bind_PstS"/>
</dbReference>
<comment type="subunit">
    <text evidence="3 7">The complex is composed of two ATP-binding proteins (PstB), two transmembrane proteins (PstC and PstA) and a solute-binding protein (PstS).</text>
</comment>
<evidence type="ECO:0000256" key="4">
    <source>
        <dbReference type="ARBA" id="ARBA00021889"/>
    </source>
</evidence>
<evidence type="ECO:0000256" key="2">
    <source>
        <dbReference type="ARBA" id="ARBA00008725"/>
    </source>
</evidence>
<evidence type="ECO:0000256" key="3">
    <source>
        <dbReference type="ARBA" id="ARBA00011529"/>
    </source>
</evidence>
<keyword evidence="5 7" id="KW-0813">Transport</keyword>
<dbReference type="SUPFAM" id="SSF53850">
    <property type="entry name" value="Periplasmic binding protein-like II"/>
    <property type="match status" value="1"/>
</dbReference>